<proteinExistence type="predicted"/>
<reference evidence="2" key="1">
    <citation type="journal article" date="2003" name="Genome Biol.">
        <title>An integrated gene annotation and transcriptional profiling approach towards the full gene content of the Drosophila genome.</title>
        <authorList>
            <person name="Hild M."/>
            <person name="Beckmann B."/>
            <person name="Haas S.A."/>
            <person name="Koch B."/>
            <person name="Solovyev V."/>
            <person name="Busold C."/>
            <person name="Fellenberg K."/>
            <person name="Boutros M."/>
            <person name="Vingron M."/>
            <person name="Sauer F."/>
            <person name="Hoheisel J.D."/>
            <person name="Paro R."/>
        </authorList>
    </citation>
    <scope>NUCLEOTIDE SEQUENCE</scope>
</reference>
<evidence type="ECO:0000256" key="1">
    <source>
        <dbReference type="SAM" id="MobiDB-lite"/>
    </source>
</evidence>
<feature type="region of interest" description="Disordered" evidence="1">
    <location>
        <begin position="17"/>
        <end position="72"/>
    </location>
</feature>
<feature type="compositionally biased region" description="Polar residues" evidence="1">
    <location>
        <begin position="20"/>
        <end position="32"/>
    </location>
</feature>
<accession>Q6IHG9</accession>
<dbReference type="AlphaFoldDB" id="Q6IHG9"/>
<name>Q6IHG9_DROME</name>
<protein>
    <submittedName>
        <fullName evidence="2">HDC02593</fullName>
    </submittedName>
</protein>
<sequence length="100" mass="11237">MYMKEWKEANQIIDFDAYSGQPQNSNKIQASRQAAVDDNDDDDDVGDDREEDQQIAKSPPSHTKHNTSGRANIFQPFGQENIATVHSLVIINSTIAVWFA</sequence>
<organism evidence="2">
    <name type="scientific">Drosophila melanogaster</name>
    <name type="common">Fruit fly</name>
    <dbReference type="NCBI Taxonomy" id="7227"/>
    <lineage>
        <taxon>Eukaryota</taxon>
        <taxon>Metazoa</taxon>
        <taxon>Ecdysozoa</taxon>
        <taxon>Arthropoda</taxon>
        <taxon>Hexapoda</taxon>
        <taxon>Insecta</taxon>
        <taxon>Pterygota</taxon>
        <taxon>Neoptera</taxon>
        <taxon>Endopterygota</taxon>
        <taxon>Diptera</taxon>
        <taxon>Brachycera</taxon>
        <taxon>Muscomorpha</taxon>
        <taxon>Ephydroidea</taxon>
        <taxon>Drosophilidae</taxon>
        <taxon>Drosophila</taxon>
        <taxon>Sophophora</taxon>
    </lineage>
</organism>
<evidence type="ECO:0000313" key="2">
    <source>
        <dbReference type="EMBL" id="DAA03646.1"/>
    </source>
</evidence>
<gene>
    <name evidence="2" type="ORF">HDC02593</name>
</gene>
<feature type="compositionally biased region" description="Acidic residues" evidence="1">
    <location>
        <begin position="37"/>
        <end position="53"/>
    </location>
</feature>
<dbReference type="EMBL" id="BK003447">
    <property type="protein sequence ID" value="DAA03646.1"/>
    <property type="molecule type" value="Genomic_DNA"/>
</dbReference>